<dbReference type="Proteomes" id="UP000440713">
    <property type="component" value="Unassembled WGS sequence"/>
</dbReference>
<feature type="region of interest" description="Disordered" evidence="7">
    <location>
        <begin position="1"/>
        <end position="56"/>
    </location>
</feature>
<keyword evidence="3 6" id="KW-0133">Cell shape</keyword>
<evidence type="ECO:0000313" key="11">
    <source>
        <dbReference type="Proteomes" id="UP000440713"/>
    </source>
</evidence>
<evidence type="ECO:0000256" key="7">
    <source>
        <dbReference type="SAM" id="MobiDB-lite"/>
    </source>
</evidence>
<dbReference type="InterPro" id="IPR038054">
    <property type="entry name" value="LD_TPept-like_central_sf"/>
</dbReference>
<dbReference type="GO" id="GO:0071972">
    <property type="term" value="F:peptidoglycan L,D-transpeptidase activity"/>
    <property type="evidence" value="ECO:0007669"/>
    <property type="project" value="TreeGrafter"/>
</dbReference>
<comment type="caution">
    <text evidence="10">The sequence shown here is derived from an EMBL/GenBank/DDBJ whole genome shotgun (WGS) entry which is preliminary data.</text>
</comment>
<dbReference type="UniPathway" id="UPA00219"/>
<feature type="active site" description="Nucleophile" evidence="6">
    <location>
        <position position="685"/>
    </location>
</feature>
<evidence type="ECO:0000259" key="9">
    <source>
        <dbReference type="PROSITE" id="PS52029"/>
    </source>
</evidence>
<keyword evidence="8" id="KW-1133">Transmembrane helix</keyword>
<evidence type="ECO:0000313" key="10">
    <source>
        <dbReference type="EMBL" id="MST62216.1"/>
    </source>
</evidence>
<protein>
    <submittedName>
        <fullName evidence="10">L,D-transpeptidase family protein</fullName>
    </submittedName>
</protein>
<dbReference type="Gene3D" id="3.10.20.800">
    <property type="match status" value="1"/>
</dbReference>
<dbReference type="GO" id="GO:0018104">
    <property type="term" value="P:peptidoglycan-protein cross-linking"/>
    <property type="evidence" value="ECO:0007669"/>
    <property type="project" value="TreeGrafter"/>
</dbReference>
<dbReference type="CDD" id="cd16913">
    <property type="entry name" value="YkuD_like"/>
    <property type="match status" value="1"/>
</dbReference>
<dbReference type="PANTHER" id="PTHR30582:SF33">
    <property type="entry name" value="EXPORTED PROTEIN"/>
    <property type="match status" value="1"/>
</dbReference>
<dbReference type="Gene3D" id="2.40.440.10">
    <property type="entry name" value="L,D-transpeptidase catalytic domain-like"/>
    <property type="match status" value="1"/>
</dbReference>
<evidence type="ECO:0000256" key="8">
    <source>
        <dbReference type="SAM" id="Phobius"/>
    </source>
</evidence>
<feature type="compositionally biased region" description="Basic and acidic residues" evidence="7">
    <location>
        <begin position="33"/>
        <end position="56"/>
    </location>
</feature>
<gene>
    <name evidence="10" type="ORF">FYJ71_04400</name>
</gene>
<keyword evidence="8" id="KW-0812">Transmembrane</keyword>
<reference evidence="10 11" key="1">
    <citation type="submission" date="2019-08" db="EMBL/GenBank/DDBJ databases">
        <title>In-depth cultivation of the pig gut microbiome towards novel bacterial diversity and tailored functional studies.</title>
        <authorList>
            <person name="Wylensek D."/>
            <person name="Hitch T.C.A."/>
            <person name="Clavel T."/>
        </authorList>
    </citation>
    <scope>NUCLEOTIDE SEQUENCE [LARGE SCALE GENOMIC DNA]</scope>
    <source>
        <strain evidence="10 11">WCA-SAB-591-4A-A</strain>
    </source>
</reference>
<dbReference type="GO" id="GO:0016740">
    <property type="term" value="F:transferase activity"/>
    <property type="evidence" value="ECO:0007669"/>
    <property type="project" value="UniProtKB-KW"/>
</dbReference>
<sequence length="710" mass="80251">MSRVERKRLEKEQKKKTRFFAKSSDNSTADAVGDDKEKLNFNDKTKENKSKKSSSDEYYAKEIEKMKSSDSYGEDVASKNRLMTADKIISVEDERMLLERRKRNLGNQSELGANVMTVDDIFTAEDIENGITENVPKVQKEKNPKIKKSETNINEIKRIKIENAPFEDEVKVAESRLAAQGKEANMGKEDITPEKNEQIEEKSNDIIEEKEIISEEINENKEESVVEKSIKSAPIQTEINDIEEPEKGGGIKRVLKKFFGAIAIILVVIYGIGCFVFNGRFFPNTVVNGIDVSYKTPEQLDKLAAEKIEGYKLDIEGRNNVKDSIAGSSVDLEYVKDSSARKVKSEQGFLGWPLALYKGESIDGKLNIKYDKDKFEKIVSELNIFKKENIKEPVSPYPDYDEKGKKVIVNKGDLGSTPKKEAVYAYISNMLVSEATSEKYPDSVYKAQKNDASNPNLEKAVEFIQPYTENKIEYDFGYEKYTATGKNIVSMFDVDSEGNYDVKLSKDKVREFVRGLSRKYSTYGDTREIDSASTGGKLKVSGGIYGWLIDREKETDELYKLVSEKKNITNRTPIYYQTAMSRDKNDMGDEFIEIDLSKQYMWYVRKGEVLVSTPIVSGQPGKGDATPTGIYPLNYKTRNATLRGPGYSSPVSYWMPFNGNIGIHDANWQPYFGGSRYLFAGSHGCINTPYGKVAKFYSLAKEGMPVVVHN</sequence>
<dbReference type="Pfam" id="PF03734">
    <property type="entry name" value="YkuD"/>
    <property type="match status" value="1"/>
</dbReference>
<feature type="domain" description="L,D-TPase catalytic" evidence="9">
    <location>
        <begin position="590"/>
        <end position="709"/>
    </location>
</feature>
<keyword evidence="8" id="KW-0472">Membrane</keyword>
<proteinExistence type="predicted"/>
<feature type="active site" description="Proton donor/acceptor" evidence="6">
    <location>
        <position position="664"/>
    </location>
</feature>
<comment type="pathway">
    <text evidence="1 6">Cell wall biogenesis; peptidoglycan biosynthesis.</text>
</comment>
<dbReference type="EMBL" id="VUNE01000002">
    <property type="protein sequence ID" value="MST62216.1"/>
    <property type="molecule type" value="Genomic_DNA"/>
</dbReference>
<dbReference type="GO" id="GO:0071555">
    <property type="term" value="P:cell wall organization"/>
    <property type="evidence" value="ECO:0007669"/>
    <property type="project" value="UniProtKB-UniRule"/>
</dbReference>
<dbReference type="InterPro" id="IPR005490">
    <property type="entry name" value="LD_TPept_cat_dom"/>
</dbReference>
<feature type="transmembrane region" description="Helical" evidence="8">
    <location>
        <begin position="258"/>
        <end position="278"/>
    </location>
</feature>
<evidence type="ECO:0000256" key="5">
    <source>
        <dbReference type="ARBA" id="ARBA00023316"/>
    </source>
</evidence>
<evidence type="ECO:0000256" key="2">
    <source>
        <dbReference type="ARBA" id="ARBA00022679"/>
    </source>
</evidence>
<keyword evidence="11" id="KW-1185">Reference proteome</keyword>
<dbReference type="InterPro" id="IPR038063">
    <property type="entry name" value="Transpep_catalytic_dom"/>
</dbReference>
<dbReference type="GO" id="GO:0005576">
    <property type="term" value="C:extracellular region"/>
    <property type="evidence" value="ECO:0007669"/>
    <property type="project" value="TreeGrafter"/>
</dbReference>
<name>A0A6N7XC01_9FIRM</name>
<dbReference type="SUPFAM" id="SSF141523">
    <property type="entry name" value="L,D-transpeptidase catalytic domain-like"/>
    <property type="match status" value="1"/>
</dbReference>
<accession>A0A6N7XC01</accession>
<evidence type="ECO:0000256" key="4">
    <source>
        <dbReference type="ARBA" id="ARBA00022984"/>
    </source>
</evidence>
<dbReference type="PROSITE" id="PS52029">
    <property type="entry name" value="LD_TPASE"/>
    <property type="match status" value="1"/>
</dbReference>
<dbReference type="SUPFAM" id="SSF143985">
    <property type="entry name" value="L,D-transpeptidase pre-catalytic domain-like"/>
    <property type="match status" value="1"/>
</dbReference>
<dbReference type="GO" id="GO:0008360">
    <property type="term" value="P:regulation of cell shape"/>
    <property type="evidence" value="ECO:0007669"/>
    <property type="project" value="UniProtKB-UniRule"/>
</dbReference>
<evidence type="ECO:0000256" key="1">
    <source>
        <dbReference type="ARBA" id="ARBA00004752"/>
    </source>
</evidence>
<evidence type="ECO:0000256" key="6">
    <source>
        <dbReference type="PROSITE-ProRule" id="PRU01373"/>
    </source>
</evidence>
<keyword evidence="5 6" id="KW-0961">Cell wall biogenesis/degradation</keyword>
<organism evidence="10 11">
    <name type="scientific">Peptostreptococcus porci</name>
    <dbReference type="NCBI Taxonomy" id="2652282"/>
    <lineage>
        <taxon>Bacteria</taxon>
        <taxon>Bacillati</taxon>
        <taxon>Bacillota</taxon>
        <taxon>Clostridia</taxon>
        <taxon>Peptostreptococcales</taxon>
        <taxon>Peptostreptococcaceae</taxon>
        <taxon>Peptostreptococcus</taxon>
    </lineage>
</organism>
<keyword evidence="2" id="KW-0808">Transferase</keyword>
<dbReference type="InterPro" id="IPR050979">
    <property type="entry name" value="LD-transpeptidase"/>
</dbReference>
<evidence type="ECO:0000256" key="3">
    <source>
        <dbReference type="ARBA" id="ARBA00022960"/>
    </source>
</evidence>
<dbReference type="AlphaFoldDB" id="A0A6N7XC01"/>
<dbReference type="RefSeq" id="WP_154537616.1">
    <property type="nucleotide sequence ID" value="NZ_VUNE01000002.1"/>
</dbReference>
<keyword evidence="4 6" id="KW-0573">Peptidoglycan synthesis</keyword>
<dbReference type="PANTHER" id="PTHR30582">
    <property type="entry name" value="L,D-TRANSPEPTIDASE"/>
    <property type="match status" value="1"/>
</dbReference>